<dbReference type="PANTHER" id="PTHR19375">
    <property type="entry name" value="HEAT SHOCK PROTEIN 70KDA"/>
    <property type="match status" value="1"/>
</dbReference>
<sequence>MLDPQALFVVAILLAALSAILAHFGYRSPSYVVGIDLGTSFSVAAIKPAEAEKSVSPAVVKHYLTDSPLVPSVVSYFPNGTTAVGDAAVARQDLFPEDTIYHAKRFIGKGIEEVSFDSEAHPFTVVPSPNSTDEVRFSVLDHSLSVSPVDVGVQVVSELLKSVEAVVGSSGASKKVVICVPVEFNQPQRDATRRVYEELGLTVTRLIEEPVAAAVAYNLHQRSGGASSRVVVVFDLGGGTLDVSVLQVATFSGSINVLSTSGDQQLGGQDFDRVLAKLINEKCRRQNPNHPEHYSSVMAERVKRELTVHENTTVCGGQLITRDEFAEAASDLLDRIYDTMHRSMRLVMLDPEYVSDVVFAGGASRMPIVQDTVYAAFEDADTRFHTELDPDLLVALGAANIVD</sequence>
<keyword evidence="1" id="KW-0547">Nucleotide-binding</keyword>
<dbReference type="PRINTS" id="PR00301">
    <property type="entry name" value="HEATSHOCK70"/>
</dbReference>
<protein>
    <submittedName>
        <fullName evidence="4">Uncharacterized protein</fullName>
    </submittedName>
</protein>
<dbReference type="Gene3D" id="3.30.420.40">
    <property type="match status" value="2"/>
</dbReference>
<dbReference type="GO" id="GO:0140662">
    <property type="term" value="F:ATP-dependent protein folding chaperone"/>
    <property type="evidence" value="ECO:0007669"/>
    <property type="project" value="InterPro"/>
</dbReference>
<comment type="caution">
    <text evidence="4">The sequence shown here is derived from an EMBL/GenBank/DDBJ whole genome shotgun (WGS) entry which is preliminary data.</text>
</comment>
<dbReference type="InterPro" id="IPR018181">
    <property type="entry name" value="Heat_shock_70_CS"/>
</dbReference>
<proteinExistence type="predicted"/>
<dbReference type="AlphaFoldDB" id="A0A7J6SXK7"/>
<feature type="signal peptide" evidence="3">
    <location>
        <begin position="1"/>
        <end position="22"/>
    </location>
</feature>
<keyword evidence="3" id="KW-0732">Signal</keyword>
<dbReference type="PROSITE" id="PS00329">
    <property type="entry name" value="HSP70_2"/>
    <property type="match status" value="1"/>
</dbReference>
<dbReference type="PROSITE" id="PS01036">
    <property type="entry name" value="HSP70_3"/>
    <property type="match status" value="1"/>
</dbReference>
<dbReference type="EMBL" id="JABANM010011686">
    <property type="protein sequence ID" value="KAF4737282.1"/>
    <property type="molecule type" value="Genomic_DNA"/>
</dbReference>
<dbReference type="Proteomes" id="UP000574390">
    <property type="component" value="Unassembled WGS sequence"/>
</dbReference>
<feature type="chain" id="PRO_5029751597" evidence="3">
    <location>
        <begin position="23"/>
        <end position="403"/>
    </location>
</feature>
<evidence type="ECO:0000313" key="4">
    <source>
        <dbReference type="EMBL" id="KAF4737282.1"/>
    </source>
</evidence>
<dbReference type="Pfam" id="PF00012">
    <property type="entry name" value="HSP70"/>
    <property type="match status" value="1"/>
</dbReference>
<dbReference type="InterPro" id="IPR043129">
    <property type="entry name" value="ATPase_NBD"/>
</dbReference>
<organism evidence="4 5">
    <name type="scientific">Perkinsus olseni</name>
    <name type="common">Perkinsus atlanticus</name>
    <dbReference type="NCBI Taxonomy" id="32597"/>
    <lineage>
        <taxon>Eukaryota</taxon>
        <taxon>Sar</taxon>
        <taxon>Alveolata</taxon>
        <taxon>Perkinsozoa</taxon>
        <taxon>Perkinsea</taxon>
        <taxon>Perkinsida</taxon>
        <taxon>Perkinsidae</taxon>
        <taxon>Perkinsus</taxon>
    </lineage>
</organism>
<accession>A0A7J6SXK7</accession>
<keyword evidence="2" id="KW-0067">ATP-binding</keyword>
<reference evidence="4 5" key="1">
    <citation type="submission" date="2020-04" db="EMBL/GenBank/DDBJ databases">
        <title>Perkinsus olseni comparative genomics.</title>
        <authorList>
            <person name="Bogema D.R."/>
        </authorList>
    </citation>
    <scope>NUCLEOTIDE SEQUENCE [LARGE SCALE GENOMIC DNA]</scope>
    <source>
        <strain evidence="4">ATCC PRA-205</strain>
    </source>
</reference>
<dbReference type="Gene3D" id="3.90.640.10">
    <property type="entry name" value="Actin, Chain A, domain 4"/>
    <property type="match status" value="1"/>
</dbReference>
<dbReference type="SUPFAM" id="SSF53067">
    <property type="entry name" value="Actin-like ATPase domain"/>
    <property type="match status" value="2"/>
</dbReference>
<evidence type="ECO:0000256" key="3">
    <source>
        <dbReference type="SAM" id="SignalP"/>
    </source>
</evidence>
<evidence type="ECO:0000313" key="5">
    <source>
        <dbReference type="Proteomes" id="UP000574390"/>
    </source>
</evidence>
<evidence type="ECO:0000256" key="2">
    <source>
        <dbReference type="ARBA" id="ARBA00022840"/>
    </source>
</evidence>
<name>A0A7J6SXK7_PEROL</name>
<dbReference type="PROSITE" id="PS00297">
    <property type="entry name" value="HSP70_1"/>
    <property type="match status" value="1"/>
</dbReference>
<dbReference type="GO" id="GO:0005524">
    <property type="term" value="F:ATP binding"/>
    <property type="evidence" value="ECO:0007669"/>
    <property type="project" value="UniProtKB-KW"/>
</dbReference>
<evidence type="ECO:0000256" key="1">
    <source>
        <dbReference type="ARBA" id="ARBA00022741"/>
    </source>
</evidence>
<gene>
    <name evidence="4" type="ORF">FOZ62_023091</name>
</gene>
<dbReference type="InterPro" id="IPR013126">
    <property type="entry name" value="Hsp_70_fam"/>
</dbReference>